<dbReference type="RefSeq" id="WP_303542903.1">
    <property type="nucleotide sequence ID" value="NZ_JAUOTP010000005.1"/>
</dbReference>
<dbReference type="SUPFAM" id="SSF52172">
    <property type="entry name" value="CheY-like"/>
    <property type="match status" value="1"/>
</dbReference>
<evidence type="ECO:0000313" key="4">
    <source>
        <dbReference type="EMBL" id="MDO6415118.1"/>
    </source>
</evidence>
<evidence type="ECO:0000256" key="1">
    <source>
        <dbReference type="ARBA" id="ARBA00022553"/>
    </source>
</evidence>
<dbReference type="Pfam" id="PF00072">
    <property type="entry name" value="Response_reg"/>
    <property type="match status" value="1"/>
</dbReference>
<dbReference type="PROSITE" id="PS50110">
    <property type="entry name" value="RESPONSE_REGULATORY"/>
    <property type="match status" value="1"/>
</dbReference>
<sequence length="126" mass="13747">MAQLDRSRQTILIVEDEAIIRMDLVDFFADSGFDVLEAEGADGAIALMENNPSIAAVVTDIQMPGSMDGVKLSHYLRDRWPPTVLIVTSGAIKPTAADLPQGAIFMPKPFNPRTVLDLLRDARPVI</sequence>
<dbReference type="InterPro" id="IPR011006">
    <property type="entry name" value="CheY-like_superfamily"/>
</dbReference>
<dbReference type="SMART" id="SM00448">
    <property type="entry name" value="REC"/>
    <property type="match status" value="1"/>
</dbReference>
<dbReference type="Gene3D" id="3.40.50.2300">
    <property type="match status" value="1"/>
</dbReference>
<feature type="domain" description="Response regulatory" evidence="3">
    <location>
        <begin position="10"/>
        <end position="123"/>
    </location>
</feature>
<evidence type="ECO:0000313" key="5">
    <source>
        <dbReference type="Proteomes" id="UP001169764"/>
    </source>
</evidence>
<dbReference type="Proteomes" id="UP001169764">
    <property type="component" value="Unassembled WGS sequence"/>
</dbReference>
<evidence type="ECO:0000256" key="2">
    <source>
        <dbReference type="PROSITE-ProRule" id="PRU00169"/>
    </source>
</evidence>
<organism evidence="4 5">
    <name type="scientific">Sphingomonas natans</name>
    <dbReference type="NCBI Taxonomy" id="3063330"/>
    <lineage>
        <taxon>Bacteria</taxon>
        <taxon>Pseudomonadati</taxon>
        <taxon>Pseudomonadota</taxon>
        <taxon>Alphaproteobacteria</taxon>
        <taxon>Sphingomonadales</taxon>
        <taxon>Sphingomonadaceae</taxon>
        <taxon>Sphingomonas</taxon>
    </lineage>
</organism>
<dbReference type="InterPro" id="IPR050595">
    <property type="entry name" value="Bact_response_regulator"/>
</dbReference>
<evidence type="ECO:0000259" key="3">
    <source>
        <dbReference type="PROSITE" id="PS50110"/>
    </source>
</evidence>
<gene>
    <name evidence="4" type="ORF">Q4F19_12070</name>
</gene>
<protein>
    <submittedName>
        <fullName evidence="4">Response regulator</fullName>
    </submittedName>
</protein>
<dbReference type="EMBL" id="JAUOTP010000005">
    <property type="protein sequence ID" value="MDO6415118.1"/>
    <property type="molecule type" value="Genomic_DNA"/>
</dbReference>
<keyword evidence="1 2" id="KW-0597">Phosphoprotein</keyword>
<feature type="modified residue" description="4-aspartylphosphate" evidence="2">
    <location>
        <position position="60"/>
    </location>
</feature>
<comment type="caution">
    <text evidence="4">The sequence shown here is derived from an EMBL/GenBank/DDBJ whole genome shotgun (WGS) entry which is preliminary data.</text>
</comment>
<dbReference type="PANTHER" id="PTHR44591">
    <property type="entry name" value="STRESS RESPONSE REGULATOR PROTEIN 1"/>
    <property type="match status" value="1"/>
</dbReference>
<reference evidence="4" key="1">
    <citation type="submission" date="2023-07" db="EMBL/GenBank/DDBJ databases">
        <authorList>
            <person name="Kim M."/>
        </authorList>
    </citation>
    <scope>NUCLEOTIDE SEQUENCE</scope>
    <source>
        <strain evidence="4">BIUV-7</strain>
    </source>
</reference>
<accession>A0ABT8Y9V7</accession>
<proteinExistence type="predicted"/>
<name>A0ABT8Y9V7_9SPHN</name>
<keyword evidence="5" id="KW-1185">Reference proteome</keyword>
<dbReference type="PANTHER" id="PTHR44591:SF21">
    <property type="entry name" value="TWO-COMPONENT RESPONSE REGULATOR"/>
    <property type="match status" value="1"/>
</dbReference>
<dbReference type="InterPro" id="IPR001789">
    <property type="entry name" value="Sig_transdc_resp-reg_receiver"/>
</dbReference>